<dbReference type="GO" id="GO:0046872">
    <property type="term" value="F:metal ion binding"/>
    <property type="evidence" value="ECO:0007669"/>
    <property type="project" value="UniProtKB-KW"/>
</dbReference>
<evidence type="ECO:0000256" key="2">
    <source>
        <dbReference type="ARBA" id="ARBA00022723"/>
    </source>
</evidence>
<dbReference type="InterPro" id="IPR036884">
    <property type="entry name" value="2Fe-2S-bd_dom_sf"/>
</dbReference>
<gene>
    <name evidence="7" type="ORF">CNQ84_04170</name>
</gene>
<keyword evidence="3" id="KW-0560">Oxidoreductase</keyword>
<keyword evidence="2" id="KW-0479">Metal-binding</keyword>
<dbReference type="PROSITE" id="PS51085">
    <property type="entry name" value="2FE2S_FER_2"/>
    <property type="match status" value="1"/>
</dbReference>
<dbReference type="InterPro" id="IPR051452">
    <property type="entry name" value="Diverse_Oxidoreductases"/>
</dbReference>
<keyword evidence="1" id="KW-0001">2Fe-2S</keyword>
<keyword evidence="8" id="KW-1185">Reference proteome</keyword>
<dbReference type="Gene3D" id="3.10.20.30">
    <property type="match status" value="1"/>
</dbReference>
<dbReference type="InterPro" id="IPR001041">
    <property type="entry name" value="2Fe-2S_ferredoxin-type"/>
</dbReference>
<dbReference type="EMBL" id="NTMR01000003">
    <property type="protein sequence ID" value="PBK05701.1"/>
    <property type="molecule type" value="Genomic_DNA"/>
</dbReference>
<evidence type="ECO:0000256" key="4">
    <source>
        <dbReference type="ARBA" id="ARBA00023004"/>
    </source>
</evidence>
<dbReference type="PROSITE" id="PS00197">
    <property type="entry name" value="2FE2S_FER_1"/>
    <property type="match status" value="1"/>
</dbReference>
<dbReference type="PANTHER" id="PTHR44379">
    <property type="entry name" value="OXIDOREDUCTASE WITH IRON-SULFUR SUBUNIT"/>
    <property type="match status" value="1"/>
</dbReference>
<evidence type="ECO:0000259" key="6">
    <source>
        <dbReference type="PROSITE" id="PS51085"/>
    </source>
</evidence>
<organism evidence="7 8">
    <name type="scientific">Pseudomonas abyssi</name>
    <dbReference type="NCBI Taxonomy" id="170540"/>
    <lineage>
        <taxon>Bacteria</taxon>
        <taxon>Pseudomonadati</taxon>
        <taxon>Pseudomonadota</taxon>
        <taxon>Gammaproteobacteria</taxon>
        <taxon>Pseudomonadales</taxon>
        <taxon>Pseudomonadaceae</taxon>
        <taxon>Pseudomonas</taxon>
    </lineage>
</organism>
<dbReference type="GO" id="GO:0051537">
    <property type="term" value="F:2 iron, 2 sulfur cluster binding"/>
    <property type="evidence" value="ECO:0007669"/>
    <property type="project" value="UniProtKB-KW"/>
</dbReference>
<accession>A0A2A3MLL3</accession>
<dbReference type="Proteomes" id="UP000242313">
    <property type="component" value="Unassembled WGS sequence"/>
</dbReference>
<evidence type="ECO:0000256" key="1">
    <source>
        <dbReference type="ARBA" id="ARBA00022714"/>
    </source>
</evidence>
<keyword evidence="4" id="KW-0408">Iron</keyword>
<dbReference type="SUPFAM" id="SSF47741">
    <property type="entry name" value="CO dehydrogenase ISP C-domain like"/>
    <property type="match status" value="1"/>
</dbReference>
<evidence type="ECO:0000313" key="8">
    <source>
        <dbReference type="Proteomes" id="UP000242313"/>
    </source>
</evidence>
<comment type="caution">
    <text evidence="7">The sequence shown here is derived from an EMBL/GenBank/DDBJ whole genome shotgun (WGS) entry which is preliminary data.</text>
</comment>
<protein>
    <submittedName>
        <fullName evidence="7">(2Fe-2S)-binding protein</fullName>
    </submittedName>
</protein>
<dbReference type="InterPro" id="IPR036010">
    <property type="entry name" value="2Fe-2S_ferredoxin-like_sf"/>
</dbReference>
<evidence type="ECO:0000256" key="5">
    <source>
        <dbReference type="ARBA" id="ARBA00023014"/>
    </source>
</evidence>
<dbReference type="CDD" id="cd00207">
    <property type="entry name" value="fer2"/>
    <property type="match status" value="1"/>
</dbReference>
<proteinExistence type="predicted"/>
<dbReference type="InterPro" id="IPR012675">
    <property type="entry name" value="Beta-grasp_dom_sf"/>
</dbReference>
<feature type="domain" description="2Fe-2S ferredoxin-type" evidence="6">
    <location>
        <begin position="6"/>
        <end position="82"/>
    </location>
</feature>
<dbReference type="RefSeq" id="WP_096003643.1">
    <property type="nucleotide sequence ID" value="NZ_NTMR01000003.1"/>
</dbReference>
<dbReference type="AlphaFoldDB" id="A0A2A3MLL3"/>
<dbReference type="SUPFAM" id="SSF54292">
    <property type="entry name" value="2Fe-2S ferredoxin-like"/>
    <property type="match status" value="1"/>
</dbReference>
<dbReference type="Pfam" id="PF00111">
    <property type="entry name" value="Fer2"/>
    <property type="match status" value="1"/>
</dbReference>
<evidence type="ECO:0000313" key="7">
    <source>
        <dbReference type="EMBL" id="PBK05701.1"/>
    </source>
</evidence>
<name>A0A2A3MLL3_9PSED</name>
<dbReference type="InterPro" id="IPR002888">
    <property type="entry name" value="2Fe-2S-bd"/>
</dbReference>
<keyword evidence="5" id="KW-0411">Iron-sulfur</keyword>
<reference evidence="7 8" key="1">
    <citation type="submission" date="2017-09" db="EMBL/GenBank/DDBJ databases">
        <title>Pseudomonas abyssi sp. nov. isolated from Abyssopelagic Water.</title>
        <authorList>
            <person name="Wei Y."/>
        </authorList>
    </citation>
    <scope>NUCLEOTIDE SEQUENCE [LARGE SCALE GENOMIC DNA]</scope>
    <source>
        <strain evidence="7 8">MT5</strain>
    </source>
</reference>
<dbReference type="Gene3D" id="1.10.150.120">
    <property type="entry name" value="[2Fe-2S]-binding domain"/>
    <property type="match status" value="1"/>
</dbReference>
<dbReference type="GO" id="GO:0016491">
    <property type="term" value="F:oxidoreductase activity"/>
    <property type="evidence" value="ECO:0007669"/>
    <property type="project" value="UniProtKB-KW"/>
</dbReference>
<dbReference type="Pfam" id="PF01799">
    <property type="entry name" value="Fer2_2"/>
    <property type="match status" value="1"/>
</dbReference>
<evidence type="ECO:0000256" key="3">
    <source>
        <dbReference type="ARBA" id="ARBA00023002"/>
    </source>
</evidence>
<dbReference type="PANTHER" id="PTHR44379:SF7">
    <property type="entry name" value="XANTHINE DEHYDROGENASE SUBUNIT E-RELATED"/>
    <property type="match status" value="1"/>
</dbReference>
<dbReference type="InterPro" id="IPR006058">
    <property type="entry name" value="2Fe2S_fd_BS"/>
</dbReference>
<sequence length="156" mass="16544">MSEPRLTLQFTVNGSEQIIEVSPTRRLLDILRSDLNLTGPKEGCSIGRCGACSVLVDGQSTPACLLLACQLQGRSVQTIEGLRDEPVFERVSAALVNAGALQCGYCTPGIASTLTAALRNNPTATAQELEQALYGNLCRCTGYTGLRQAVAELART</sequence>